<evidence type="ECO:0000313" key="1">
    <source>
        <dbReference type="EMBL" id="KAH9527639.1"/>
    </source>
</evidence>
<name>A0A922IE49_DERFA</name>
<comment type="caution">
    <text evidence="1">The sequence shown here is derived from an EMBL/GenBank/DDBJ whole genome shotgun (WGS) entry which is preliminary data.</text>
</comment>
<organism evidence="1 2">
    <name type="scientific">Dermatophagoides farinae</name>
    <name type="common">American house dust mite</name>
    <dbReference type="NCBI Taxonomy" id="6954"/>
    <lineage>
        <taxon>Eukaryota</taxon>
        <taxon>Metazoa</taxon>
        <taxon>Ecdysozoa</taxon>
        <taxon>Arthropoda</taxon>
        <taxon>Chelicerata</taxon>
        <taxon>Arachnida</taxon>
        <taxon>Acari</taxon>
        <taxon>Acariformes</taxon>
        <taxon>Sarcoptiformes</taxon>
        <taxon>Astigmata</taxon>
        <taxon>Psoroptidia</taxon>
        <taxon>Analgoidea</taxon>
        <taxon>Pyroglyphidae</taxon>
        <taxon>Dermatophagoidinae</taxon>
        <taxon>Dermatophagoides</taxon>
    </lineage>
</organism>
<evidence type="ECO:0000313" key="2">
    <source>
        <dbReference type="Proteomes" id="UP000790347"/>
    </source>
</evidence>
<gene>
    <name evidence="1" type="ORF">DERF_001647</name>
</gene>
<accession>A0A922IE49</accession>
<reference evidence="1" key="2">
    <citation type="journal article" date="2022" name="Res Sq">
        <title>Comparative Genomics Reveals Insights into the Divergent Evolution of Astigmatic Mites and Household Pest Adaptations.</title>
        <authorList>
            <person name="Xiong Q."/>
            <person name="Wan A.T.-Y."/>
            <person name="Liu X.-Y."/>
            <person name="Fung C.S.-H."/>
            <person name="Xiao X."/>
            <person name="Malainual N."/>
            <person name="Hou J."/>
            <person name="Wang L."/>
            <person name="Wang M."/>
            <person name="Yang K."/>
            <person name="Cui Y."/>
            <person name="Leung E."/>
            <person name="Nong W."/>
            <person name="Shin S.-K."/>
            <person name="Au S."/>
            <person name="Jeong K.Y."/>
            <person name="Chew F.T."/>
            <person name="Hui J."/>
            <person name="Leung T.F."/>
            <person name="Tungtrongchitr A."/>
            <person name="Zhong N."/>
            <person name="Liu Z."/>
            <person name="Tsui S."/>
        </authorList>
    </citation>
    <scope>NUCLEOTIDE SEQUENCE</scope>
    <source>
        <strain evidence="1">Derf</strain>
        <tissue evidence="1">Whole organism</tissue>
    </source>
</reference>
<reference evidence="1" key="1">
    <citation type="submission" date="2013-05" db="EMBL/GenBank/DDBJ databases">
        <authorList>
            <person name="Yim A.K.Y."/>
            <person name="Chan T.F."/>
            <person name="Ji K.M."/>
            <person name="Liu X.Y."/>
            <person name="Zhou J.W."/>
            <person name="Li R.Q."/>
            <person name="Yang K.Y."/>
            <person name="Li J."/>
            <person name="Li M."/>
            <person name="Law P.T.W."/>
            <person name="Wu Y.L."/>
            <person name="Cai Z.L."/>
            <person name="Qin H."/>
            <person name="Bao Y."/>
            <person name="Leung R.K.K."/>
            <person name="Ng P.K.S."/>
            <person name="Zou J."/>
            <person name="Zhong X.J."/>
            <person name="Ran P.X."/>
            <person name="Zhong N.S."/>
            <person name="Liu Z.G."/>
            <person name="Tsui S.K.W."/>
        </authorList>
    </citation>
    <scope>NUCLEOTIDE SEQUENCE</scope>
    <source>
        <strain evidence="1">Derf</strain>
        <tissue evidence="1">Whole organism</tissue>
    </source>
</reference>
<keyword evidence="2" id="KW-1185">Reference proteome</keyword>
<dbReference type="AlphaFoldDB" id="A0A922IE49"/>
<proteinExistence type="predicted"/>
<dbReference type="EMBL" id="ASGP02000001">
    <property type="protein sequence ID" value="KAH9527639.1"/>
    <property type="molecule type" value="Genomic_DNA"/>
</dbReference>
<dbReference type="Proteomes" id="UP000790347">
    <property type="component" value="Unassembled WGS sequence"/>
</dbReference>
<sequence>MKFWNVSTINHWPPSLNCVQDRSETNTLTMMMMLASQMDFIVAQASGQQLIDNVFLSAAQCRASYDSMFLDDLALISTFQ</sequence>
<protein>
    <submittedName>
        <fullName evidence="1">Uncharacterized protein</fullName>
    </submittedName>
</protein>